<keyword evidence="5 8" id="KW-1133">Transmembrane helix</keyword>
<feature type="transmembrane region" description="Helical" evidence="8">
    <location>
        <begin position="16"/>
        <end position="39"/>
    </location>
</feature>
<dbReference type="RefSeq" id="WP_097317742.1">
    <property type="nucleotide sequence ID" value="NZ_OBDY01000001.1"/>
</dbReference>
<comment type="subcellular location">
    <subcellularLocation>
        <location evidence="1">Cell membrane</location>
        <topology evidence="1">Multi-pass membrane protein</topology>
    </subcellularLocation>
</comment>
<dbReference type="Pfam" id="PF07690">
    <property type="entry name" value="MFS_1"/>
    <property type="match status" value="1"/>
</dbReference>
<feature type="transmembrane region" description="Helical" evidence="8">
    <location>
        <begin position="256"/>
        <end position="275"/>
    </location>
</feature>
<feature type="transmembrane region" description="Helical" evidence="8">
    <location>
        <begin position="413"/>
        <end position="432"/>
    </location>
</feature>
<feature type="region of interest" description="Disordered" evidence="7">
    <location>
        <begin position="197"/>
        <end position="225"/>
    </location>
</feature>
<evidence type="ECO:0000256" key="7">
    <source>
        <dbReference type="SAM" id="MobiDB-lite"/>
    </source>
</evidence>
<feature type="transmembrane region" description="Helical" evidence="8">
    <location>
        <begin position="51"/>
        <end position="72"/>
    </location>
</feature>
<dbReference type="InterPro" id="IPR020846">
    <property type="entry name" value="MFS_dom"/>
</dbReference>
<evidence type="ECO:0000256" key="2">
    <source>
        <dbReference type="ARBA" id="ARBA00022448"/>
    </source>
</evidence>
<keyword evidence="11" id="KW-1185">Reference proteome</keyword>
<dbReference type="CDD" id="cd17329">
    <property type="entry name" value="MFS_MdtH_MDR_like"/>
    <property type="match status" value="1"/>
</dbReference>
<feature type="transmembrane region" description="Helical" evidence="8">
    <location>
        <begin position="104"/>
        <end position="128"/>
    </location>
</feature>
<dbReference type="InterPro" id="IPR036259">
    <property type="entry name" value="MFS_trans_sf"/>
</dbReference>
<keyword evidence="4 8" id="KW-0812">Transmembrane</keyword>
<sequence length="454" mass="47801">MRGWLRDTAGGLPATYWYLWTGILINRVGGFAVLFLSLYLTAQRGAGTAQAGLIVGTYGIGGILGTLAGGVLTDRWGRRRTLLLSHFIVAATLAGLALSPDLRVIAALCLLLGLFQSMPQPAFVAAIIDVVPVERRSRAFNLQFWAFNLGMALASLIAGVLATWSYVGLFLIDAASTLATALLIAWKIPETLPRRTTSAAGHATAEVPPAKTESAPFPPAETESAPFLPAETESAPFPPRPSEPGRGRPRGLGVVLTDRIFLVFVGLTVLQALIYTQASTIVPLAMQDDHLSPSAYGVVVSLGAALIVVGQLFVPRIIDGHRKHRILAAALLVNGLGFAVLALADHLPLYLLAAVIWTIGGMLAAPPNAEINSELAPLQLRGRYQAVFFLAFPAASFLAPALGGAGLQYLGDAHWLLVGTLGAIAAALHLLAGPARERRVAAIRSQTAETVTTS</sequence>
<feature type="region of interest" description="Disordered" evidence="7">
    <location>
        <begin position="230"/>
        <end position="249"/>
    </location>
</feature>
<dbReference type="SUPFAM" id="SSF103473">
    <property type="entry name" value="MFS general substrate transporter"/>
    <property type="match status" value="1"/>
</dbReference>
<gene>
    <name evidence="10" type="ORF">SAMN05421748_101431</name>
</gene>
<feature type="transmembrane region" description="Helical" evidence="8">
    <location>
        <begin position="81"/>
        <end position="98"/>
    </location>
</feature>
<keyword evidence="3" id="KW-1003">Cell membrane</keyword>
<dbReference type="GO" id="GO:0005886">
    <property type="term" value="C:plasma membrane"/>
    <property type="evidence" value="ECO:0007669"/>
    <property type="project" value="UniProtKB-SubCell"/>
</dbReference>
<evidence type="ECO:0000256" key="6">
    <source>
        <dbReference type="ARBA" id="ARBA00023136"/>
    </source>
</evidence>
<feature type="transmembrane region" description="Helical" evidence="8">
    <location>
        <begin position="326"/>
        <end position="343"/>
    </location>
</feature>
<dbReference type="InterPro" id="IPR050171">
    <property type="entry name" value="MFS_Transporters"/>
</dbReference>
<evidence type="ECO:0000256" key="3">
    <source>
        <dbReference type="ARBA" id="ARBA00022475"/>
    </source>
</evidence>
<evidence type="ECO:0000256" key="4">
    <source>
        <dbReference type="ARBA" id="ARBA00022692"/>
    </source>
</evidence>
<dbReference type="GO" id="GO:0022857">
    <property type="term" value="F:transmembrane transporter activity"/>
    <property type="evidence" value="ECO:0007669"/>
    <property type="project" value="InterPro"/>
</dbReference>
<dbReference type="AlphaFoldDB" id="A0A285F1U7"/>
<name>A0A285F1U7_9ACTN</name>
<feature type="domain" description="Major facilitator superfamily (MFS) profile" evidence="9">
    <location>
        <begin position="15"/>
        <end position="437"/>
    </location>
</feature>
<dbReference type="OrthoDB" id="5379144at2"/>
<evidence type="ECO:0000313" key="11">
    <source>
        <dbReference type="Proteomes" id="UP000219612"/>
    </source>
</evidence>
<keyword evidence="2" id="KW-0813">Transport</keyword>
<dbReference type="PROSITE" id="PS50850">
    <property type="entry name" value="MFS"/>
    <property type="match status" value="1"/>
</dbReference>
<feature type="transmembrane region" description="Helical" evidence="8">
    <location>
        <begin position="386"/>
        <end position="407"/>
    </location>
</feature>
<evidence type="ECO:0000313" key="10">
    <source>
        <dbReference type="EMBL" id="SNY05265.1"/>
    </source>
</evidence>
<protein>
    <submittedName>
        <fullName evidence="10">Predicted arabinose efflux permease, MFS family</fullName>
    </submittedName>
</protein>
<organism evidence="10 11">
    <name type="scientific">Paractinoplanes atraurantiacus</name>
    <dbReference type="NCBI Taxonomy" id="1036182"/>
    <lineage>
        <taxon>Bacteria</taxon>
        <taxon>Bacillati</taxon>
        <taxon>Actinomycetota</taxon>
        <taxon>Actinomycetes</taxon>
        <taxon>Micromonosporales</taxon>
        <taxon>Micromonosporaceae</taxon>
        <taxon>Paractinoplanes</taxon>
    </lineage>
</organism>
<evidence type="ECO:0000256" key="1">
    <source>
        <dbReference type="ARBA" id="ARBA00004651"/>
    </source>
</evidence>
<dbReference type="PANTHER" id="PTHR23517">
    <property type="entry name" value="RESISTANCE PROTEIN MDTM, PUTATIVE-RELATED-RELATED"/>
    <property type="match status" value="1"/>
</dbReference>
<feature type="transmembrane region" description="Helical" evidence="8">
    <location>
        <begin position="295"/>
        <end position="314"/>
    </location>
</feature>
<evidence type="ECO:0000259" key="9">
    <source>
        <dbReference type="PROSITE" id="PS50850"/>
    </source>
</evidence>
<dbReference type="PANTHER" id="PTHR23517:SF2">
    <property type="entry name" value="MULTIDRUG RESISTANCE PROTEIN MDTH"/>
    <property type="match status" value="1"/>
</dbReference>
<evidence type="ECO:0000256" key="5">
    <source>
        <dbReference type="ARBA" id="ARBA00022989"/>
    </source>
</evidence>
<proteinExistence type="predicted"/>
<dbReference type="Proteomes" id="UP000219612">
    <property type="component" value="Unassembled WGS sequence"/>
</dbReference>
<dbReference type="InterPro" id="IPR011701">
    <property type="entry name" value="MFS"/>
</dbReference>
<feature type="transmembrane region" description="Helical" evidence="8">
    <location>
        <begin position="349"/>
        <end position="365"/>
    </location>
</feature>
<accession>A0A285F1U7</accession>
<feature type="transmembrane region" description="Helical" evidence="8">
    <location>
        <begin position="140"/>
        <end position="161"/>
    </location>
</feature>
<evidence type="ECO:0000256" key="8">
    <source>
        <dbReference type="SAM" id="Phobius"/>
    </source>
</evidence>
<feature type="transmembrane region" description="Helical" evidence="8">
    <location>
        <begin position="167"/>
        <end position="186"/>
    </location>
</feature>
<reference evidence="10 11" key="1">
    <citation type="submission" date="2017-09" db="EMBL/GenBank/DDBJ databases">
        <authorList>
            <person name="Ehlers B."/>
            <person name="Leendertz F.H."/>
        </authorList>
    </citation>
    <scope>NUCLEOTIDE SEQUENCE [LARGE SCALE GENOMIC DNA]</scope>
    <source>
        <strain evidence="10 11">CGMCC 4.6857</strain>
    </source>
</reference>
<keyword evidence="6 8" id="KW-0472">Membrane</keyword>
<dbReference type="EMBL" id="OBDY01000001">
    <property type="protein sequence ID" value="SNY05265.1"/>
    <property type="molecule type" value="Genomic_DNA"/>
</dbReference>
<dbReference type="Gene3D" id="1.20.1250.20">
    <property type="entry name" value="MFS general substrate transporter like domains"/>
    <property type="match status" value="1"/>
</dbReference>